<dbReference type="Gene3D" id="3.90.1150.10">
    <property type="entry name" value="Aspartate Aminotransferase, domain 1"/>
    <property type="match status" value="1"/>
</dbReference>
<dbReference type="Gene3D" id="3.40.640.10">
    <property type="entry name" value="Type I PLP-dependent aspartate aminotransferase-like (Major domain)"/>
    <property type="match status" value="1"/>
</dbReference>
<accession>X1IXI2</accession>
<evidence type="ECO:0000259" key="1">
    <source>
        <dbReference type="Pfam" id="PF00155"/>
    </source>
</evidence>
<dbReference type="InterPro" id="IPR015421">
    <property type="entry name" value="PyrdxlP-dep_Trfase_major"/>
</dbReference>
<name>X1IXI2_9ZZZZ</name>
<dbReference type="GO" id="GO:0030170">
    <property type="term" value="F:pyridoxal phosphate binding"/>
    <property type="evidence" value="ECO:0007669"/>
    <property type="project" value="InterPro"/>
</dbReference>
<gene>
    <name evidence="2" type="ORF">S03H2_56345</name>
</gene>
<evidence type="ECO:0000313" key="2">
    <source>
        <dbReference type="EMBL" id="GAH87161.1"/>
    </source>
</evidence>
<proteinExistence type="predicted"/>
<feature type="domain" description="Aminotransferase class I/classII large" evidence="1">
    <location>
        <begin position="30"/>
        <end position="169"/>
    </location>
</feature>
<organism evidence="2">
    <name type="scientific">marine sediment metagenome</name>
    <dbReference type="NCBI Taxonomy" id="412755"/>
    <lineage>
        <taxon>unclassified sequences</taxon>
        <taxon>metagenomes</taxon>
        <taxon>ecological metagenomes</taxon>
    </lineage>
</organism>
<dbReference type="Pfam" id="PF00155">
    <property type="entry name" value="Aminotran_1_2"/>
    <property type="match status" value="1"/>
</dbReference>
<dbReference type="SUPFAM" id="SSF53383">
    <property type="entry name" value="PLP-dependent transferases"/>
    <property type="match status" value="1"/>
</dbReference>
<dbReference type="AlphaFoldDB" id="X1IXI2"/>
<sequence>MNIRPAVRQLARKSYEAESEPPRENILDCALGRNSFGTSEKVVEFAKHYDWSNLWHHPDTSYKDLKQEICKFWSDYADLKVANVKVANGSCVVLSRLNKLFIEPGVKVLGYMPQFKEYMLEVAVLGGNYEAVPLDPQESFKFNTDRLLGKIKPDYCIVYIDNPNNPTGQF</sequence>
<dbReference type="InterPro" id="IPR015424">
    <property type="entry name" value="PyrdxlP-dep_Trfase"/>
</dbReference>
<comment type="caution">
    <text evidence="2">The sequence shown here is derived from an EMBL/GenBank/DDBJ whole genome shotgun (WGS) entry which is preliminary data.</text>
</comment>
<dbReference type="InterPro" id="IPR004839">
    <property type="entry name" value="Aminotransferase_I/II_large"/>
</dbReference>
<dbReference type="InterPro" id="IPR015422">
    <property type="entry name" value="PyrdxlP-dep_Trfase_small"/>
</dbReference>
<dbReference type="EMBL" id="BARU01036034">
    <property type="protein sequence ID" value="GAH87161.1"/>
    <property type="molecule type" value="Genomic_DNA"/>
</dbReference>
<dbReference type="PANTHER" id="PTHR42885">
    <property type="entry name" value="HISTIDINOL-PHOSPHATE AMINOTRANSFERASE-RELATED"/>
    <property type="match status" value="1"/>
</dbReference>
<reference evidence="2" key="1">
    <citation type="journal article" date="2014" name="Front. Microbiol.">
        <title>High frequency of phylogenetically diverse reductive dehalogenase-homologous genes in deep subseafloor sedimentary metagenomes.</title>
        <authorList>
            <person name="Kawai M."/>
            <person name="Futagami T."/>
            <person name="Toyoda A."/>
            <person name="Takaki Y."/>
            <person name="Nishi S."/>
            <person name="Hori S."/>
            <person name="Arai W."/>
            <person name="Tsubouchi T."/>
            <person name="Morono Y."/>
            <person name="Uchiyama I."/>
            <person name="Ito T."/>
            <person name="Fujiyama A."/>
            <person name="Inagaki F."/>
            <person name="Takami H."/>
        </authorList>
    </citation>
    <scope>NUCLEOTIDE SEQUENCE</scope>
    <source>
        <strain evidence="2">Expedition CK06-06</strain>
    </source>
</reference>
<feature type="non-terminal residue" evidence="2">
    <location>
        <position position="170"/>
    </location>
</feature>
<protein>
    <recommendedName>
        <fullName evidence="1">Aminotransferase class I/classII large domain-containing protein</fullName>
    </recommendedName>
</protein>